<dbReference type="EMBL" id="DF820490">
    <property type="protein sequence ID" value="GAK31112.1"/>
    <property type="molecule type" value="Genomic_DNA"/>
</dbReference>
<dbReference type="Pfam" id="PF00550">
    <property type="entry name" value="PP-binding"/>
    <property type="match status" value="1"/>
</dbReference>
<dbReference type="AlphaFoldDB" id="A0A069CUN5"/>
<evidence type="ECO:0000313" key="8">
    <source>
        <dbReference type="Proteomes" id="UP000030643"/>
    </source>
</evidence>
<keyword evidence="8" id="KW-1185">Reference proteome</keyword>
<dbReference type="PROSITE" id="PS50075">
    <property type="entry name" value="CARRIER"/>
    <property type="match status" value="1"/>
</dbReference>
<evidence type="ECO:0000256" key="2">
    <source>
        <dbReference type="ARBA" id="ARBA00022490"/>
    </source>
</evidence>
<dbReference type="GO" id="GO:0036370">
    <property type="term" value="F:D-alanyl carrier activity"/>
    <property type="evidence" value="ECO:0007669"/>
    <property type="project" value="UniProtKB-UniRule"/>
</dbReference>
<dbReference type="OrthoDB" id="6462171at2"/>
<feature type="domain" description="Carrier" evidence="6">
    <location>
        <begin position="1"/>
        <end position="76"/>
    </location>
</feature>
<evidence type="ECO:0000256" key="3">
    <source>
        <dbReference type="ARBA" id="ARBA00022553"/>
    </source>
</evidence>
<dbReference type="HAMAP" id="MF_00565">
    <property type="entry name" value="DltC"/>
    <property type="match status" value="1"/>
</dbReference>
<dbReference type="Proteomes" id="UP000030643">
    <property type="component" value="Unassembled WGS sequence"/>
</dbReference>
<dbReference type="eggNOG" id="COG0236">
    <property type="taxonomic scope" value="Bacteria"/>
</dbReference>
<dbReference type="GO" id="GO:0071555">
    <property type="term" value="P:cell wall organization"/>
    <property type="evidence" value="ECO:0007669"/>
    <property type="project" value="UniProtKB-KW"/>
</dbReference>
<reference evidence="8" key="1">
    <citation type="journal article" date="2014" name="Genome Announc.">
        <title>Draft genome sequence of Weissella oryzae SG25T, isolated from fermented rice grains.</title>
        <authorList>
            <person name="Tanizawa Y."/>
            <person name="Fujisawa T."/>
            <person name="Mochizuki T."/>
            <person name="Kaminuma E."/>
            <person name="Suzuki Y."/>
            <person name="Nakamura Y."/>
            <person name="Tohno M."/>
        </authorList>
    </citation>
    <scope>NUCLEOTIDE SEQUENCE [LARGE SCALE GENOMIC DNA]</scope>
    <source>
        <strain evidence="8">DSM 25784 / JCM 18191 / LMG 30913 / SG25</strain>
    </source>
</reference>
<dbReference type="RefSeq" id="WP_027699143.1">
    <property type="nucleotide sequence ID" value="NZ_DF820490.1"/>
</dbReference>
<keyword evidence="3 5" id="KW-0597">Phosphoprotein</keyword>
<name>A0A069CUN5_WEIOS</name>
<dbReference type="SUPFAM" id="SSF47336">
    <property type="entry name" value="ACP-like"/>
    <property type="match status" value="1"/>
</dbReference>
<dbReference type="Gene3D" id="1.10.1200.10">
    <property type="entry name" value="ACP-like"/>
    <property type="match status" value="1"/>
</dbReference>
<evidence type="ECO:0000259" key="6">
    <source>
        <dbReference type="PROSITE" id="PS50075"/>
    </source>
</evidence>
<comment type="subcellular location">
    <subcellularLocation>
        <location evidence="5">Cytoplasm</location>
    </subcellularLocation>
</comment>
<comment type="PTM">
    <text evidence="5">4'-phosphopantetheine is transferred from CoA to a specific serine of apo-DCP.</text>
</comment>
<dbReference type="InterPro" id="IPR009081">
    <property type="entry name" value="PP-bd_ACP"/>
</dbReference>
<protein>
    <recommendedName>
        <fullName evidence="5">D-alanyl carrier protein</fullName>
        <shortName evidence="5">DCP</shortName>
    </recommendedName>
    <alternativeName>
        <fullName evidence="5">D-alanine--poly(phosphoribitol) ligase subunit 2</fullName>
    </alternativeName>
</protein>
<gene>
    <name evidence="5 7" type="primary">dltC</name>
    <name evidence="7" type="ORF">WOSG25_070890</name>
</gene>
<dbReference type="STRING" id="1329250.WOSG25_070890"/>
<keyword evidence="4 5" id="KW-0961">Cell wall biogenesis/degradation</keyword>
<evidence type="ECO:0000256" key="4">
    <source>
        <dbReference type="ARBA" id="ARBA00023316"/>
    </source>
</evidence>
<dbReference type="NCBIfam" id="TIGR01688">
    <property type="entry name" value="dltC"/>
    <property type="match status" value="1"/>
</dbReference>
<dbReference type="UniPathway" id="UPA00556"/>
<comment type="pathway">
    <text evidence="5">Cell wall biogenesis; lipoteichoic acid biosynthesis.</text>
</comment>
<organism evidence="7 8">
    <name type="scientific">Weissella oryzae (strain DSM 25784 / JCM 18191 / LMG 30913 / SG25)</name>
    <dbReference type="NCBI Taxonomy" id="1329250"/>
    <lineage>
        <taxon>Bacteria</taxon>
        <taxon>Bacillati</taxon>
        <taxon>Bacillota</taxon>
        <taxon>Bacilli</taxon>
        <taxon>Lactobacillales</taxon>
        <taxon>Lactobacillaceae</taxon>
        <taxon>Weissella</taxon>
    </lineage>
</organism>
<dbReference type="InterPro" id="IPR036736">
    <property type="entry name" value="ACP-like_sf"/>
</dbReference>
<comment type="similarity">
    <text evidence="5">Belongs to the DltC family.</text>
</comment>
<evidence type="ECO:0000256" key="1">
    <source>
        <dbReference type="ARBA" id="ARBA00022450"/>
    </source>
</evidence>
<dbReference type="GO" id="GO:0070395">
    <property type="term" value="P:lipoteichoic acid biosynthetic process"/>
    <property type="evidence" value="ECO:0007669"/>
    <property type="project" value="UniProtKB-UniRule"/>
</dbReference>
<keyword evidence="1 5" id="KW-0596">Phosphopantetheine</keyword>
<dbReference type="InterPro" id="IPR003230">
    <property type="entry name" value="DltC"/>
</dbReference>
<evidence type="ECO:0000256" key="5">
    <source>
        <dbReference type="HAMAP-Rule" id="MF_00565"/>
    </source>
</evidence>
<keyword evidence="2 5" id="KW-0963">Cytoplasm</keyword>
<sequence length="80" mass="9313">MKDEVLDILEEVAETDEFRDDLDMDLFEESILDSLSAIALIVELEDRFKVSLPPSEMERQDWNTANKIAERIQEKVNEKA</sequence>
<accession>A0A069CUN5</accession>
<feature type="modified residue" description="O-(pantetheine 4'-phosphoryl)serine" evidence="5">
    <location>
        <position position="34"/>
    </location>
</feature>
<dbReference type="NCBIfam" id="NF003464">
    <property type="entry name" value="PRK05087.1"/>
    <property type="match status" value="1"/>
</dbReference>
<dbReference type="GO" id="GO:0005737">
    <property type="term" value="C:cytoplasm"/>
    <property type="evidence" value="ECO:0007669"/>
    <property type="project" value="UniProtKB-SubCell"/>
</dbReference>
<evidence type="ECO:0000313" key="7">
    <source>
        <dbReference type="EMBL" id="GAK31112.1"/>
    </source>
</evidence>
<proteinExistence type="inferred from homology"/>
<comment type="function">
    <text evidence="5">Carrier protein involved in the D-alanylation of lipoteichoic acid (LTA). The loading of thioester-linked D-alanine onto DltC is catalyzed by D-alanine--D-alanyl carrier protein ligase DltA. The DltC-carried D-alanyl group is further transferred to cell membrane phosphatidylglycerol (PG) by forming an ester bond, probably catalyzed by DltD. D-alanylation of LTA plays an important role in modulating the properties of the cell wall in Gram-positive bacteria, influencing the net charge of the cell wall.</text>
</comment>